<evidence type="ECO:0000313" key="1">
    <source>
        <dbReference type="EMBL" id="MBE5024743.1"/>
    </source>
</evidence>
<proteinExistence type="predicted"/>
<sequence length="93" mass="10867">MVDLCWDEQRIILEYDSYLWHSSALAVDSDSTRNEGLRDQGWMVRSVTAGMLGNDAMRRHLVSRVMRRFGRALPSDERFDRLQHDLVQTLLSN</sequence>
<evidence type="ECO:0000313" key="2">
    <source>
        <dbReference type="Proteomes" id="UP001194273"/>
    </source>
</evidence>
<dbReference type="SUPFAM" id="SSF52980">
    <property type="entry name" value="Restriction endonuclease-like"/>
    <property type="match status" value="1"/>
</dbReference>
<evidence type="ECO:0008006" key="3">
    <source>
        <dbReference type="Google" id="ProtNLM"/>
    </source>
</evidence>
<dbReference type="Proteomes" id="UP001194273">
    <property type="component" value="Unassembled WGS sequence"/>
</dbReference>
<name>A0ABR9QUI4_9ACTN</name>
<gene>
    <name evidence="1" type="ORF">INF26_07775</name>
</gene>
<dbReference type="Gene3D" id="3.40.960.10">
    <property type="entry name" value="VSR Endonuclease"/>
    <property type="match status" value="1"/>
</dbReference>
<comment type="caution">
    <text evidence="1">The sequence shown here is derived from an EMBL/GenBank/DDBJ whole genome shotgun (WGS) entry which is preliminary data.</text>
</comment>
<dbReference type="RefSeq" id="WP_193530376.1">
    <property type="nucleotide sequence ID" value="NZ_JADCJZ010000003.1"/>
</dbReference>
<protein>
    <recommendedName>
        <fullName evidence="3">DUF559 domain-containing protein</fullName>
    </recommendedName>
</protein>
<keyword evidence="2" id="KW-1185">Reference proteome</keyword>
<organism evidence="1 2">
    <name type="scientific">Thermophilibacter gallinarum</name>
    <dbReference type="NCBI Taxonomy" id="2779357"/>
    <lineage>
        <taxon>Bacteria</taxon>
        <taxon>Bacillati</taxon>
        <taxon>Actinomycetota</taxon>
        <taxon>Coriobacteriia</taxon>
        <taxon>Coriobacteriales</taxon>
        <taxon>Atopobiaceae</taxon>
        <taxon>Thermophilibacter</taxon>
    </lineage>
</organism>
<accession>A0ABR9QUI4</accession>
<dbReference type="InterPro" id="IPR011335">
    <property type="entry name" value="Restrct_endonuc-II-like"/>
</dbReference>
<dbReference type="EMBL" id="JADCJZ010000003">
    <property type="protein sequence ID" value="MBE5024743.1"/>
    <property type="molecule type" value="Genomic_DNA"/>
</dbReference>
<reference evidence="1 2" key="1">
    <citation type="submission" date="2020-10" db="EMBL/GenBank/DDBJ databases">
        <title>ChiBAC.</title>
        <authorList>
            <person name="Zenner C."/>
            <person name="Hitch T.C.A."/>
            <person name="Clavel T."/>
        </authorList>
    </citation>
    <scope>NUCLEOTIDE SEQUENCE [LARGE SCALE GENOMIC DNA]</scope>
    <source>
        <strain evidence="1 2">DSM 107455</strain>
    </source>
</reference>